<organism evidence="3 4">
    <name type="scientific">Idiomarina baltica OS145</name>
    <dbReference type="NCBI Taxonomy" id="314276"/>
    <lineage>
        <taxon>Bacteria</taxon>
        <taxon>Pseudomonadati</taxon>
        <taxon>Pseudomonadota</taxon>
        <taxon>Gammaproteobacteria</taxon>
        <taxon>Alteromonadales</taxon>
        <taxon>Idiomarinaceae</taxon>
        <taxon>Idiomarina</taxon>
    </lineage>
</organism>
<evidence type="ECO:0000313" key="3">
    <source>
        <dbReference type="EMBL" id="EAQ32785.1"/>
    </source>
</evidence>
<dbReference type="EMBL" id="AAMX01000003">
    <property type="protein sequence ID" value="EAQ32785.1"/>
    <property type="molecule type" value="Genomic_DNA"/>
</dbReference>
<keyword evidence="4" id="KW-1185">Reference proteome</keyword>
<dbReference type="InterPro" id="IPR038157">
    <property type="entry name" value="FeoA_core_dom"/>
</dbReference>
<gene>
    <name evidence="3" type="ORF">OS145_01462</name>
</gene>
<evidence type="ECO:0000259" key="2">
    <source>
        <dbReference type="SMART" id="SM00899"/>
    </source>
</evidence>
<dbReference type="InterPro" id="IPR008988">
    <property type="entry name" value="Transcriptional_repressor_C"/>
</dbReference>
<protein>
    <recommendedName>
        <fullName evidence="2">Ferrous iron transporter FeoA-like domain-containing protein</fullName>
    </recommendedName>
</protein>
<dbReference type="Pfam" id="PF04023">
    <property type="entry name" value="FeoA"/>
    <property type="match status" value="1"/>
</dbReference>
<dbReference type="RefSeq" id="WP_006955604.1">
    <property type="nucleotide sequence ID" value="NZ_CH672405.1"/>
</dbReference>
<proteinExistence type="predicted"/>
<sequence>MKTLWELKAKQAAVVETINSQLTGPVISRLQEMGFSEGQQVVCVRRSPFKGPLVVQVGDCVYSLEQAVAEKINLALAS</sequence>
<dbReference type="InterPro" id="IPR007167">
    <property type="entry name" value="Fe-transptr_FeoA-like"/>
</dbReference>
<evidence type="ECO:0000256" key="1">
    <source>
        <dbReference type="ARBA" id="ARBA00023004"/>
    </source>
</evidence>
<dbReference type="SUPFAM" id="SSF50037">
    <property type="entry name" value="C-terminal domain of transcriptional repressors"/>
    <property type="match status" value="1"/>
</dbReference>
<keyword evidence="1" id="KW-0408">Iron</keyword>
<dbReference type="Gene3D" id="2.30.30.90">
    <property type="match status" value="1"/>
</dbReference>
<feature type="domain" description="Ferrous iron transporter FeoA-like" evidence="2">
    <location>
        <begin position="2"/>
        <end position="76"/>
    </location>
</feature>
<evidence type="ECO:0000313" key="4">
    <source>
        <dbReference type="Proteomes" id="UP000016543"/>
    </source>
</evidence>
<reference evidence="3 4" key="1">
    <citation type="submission" date="2006-01" db="EMBL/GenBank/DDBJ databases">
        <authorList>
            <person name="Brettar I."/>
            <person name="Hofle M."/>
            <person name="Ferriera S."/>
            <person name="Johnson J."/>
            <person name="Kravitz S."/>
            <person name="Halpern A."/>
            <person name="Remington K."/>
            <person name="Beeson K."/>
            <person name="Tran B."/>
            <person name="Rogers Y.-H."/>
            <person name="Friedman R."/>
            <person name="Venter J.C."/>
        </authorList>
    </citation>
    <scope>NUCLEOTIDE SEQUENCE [LARGE SCALE GENOMIC DNA]</scope>
    <source>
        <strain evidence="3 4">OS145</strain>
    </source>
</reference>
<dbReference type="SMART" id="SM00899">
    <property type="entry name" value="FeoA"/>
    <property type="match status" value="1"/>
</dbReference>
<dbReference type="Proteomes" id="UP000016543">
    <property type="component" value="Unassembled WGS sequence"/>
</dbReference>
<comment type="caution">
    <text evidence="3">The sequence shown here is derived from an EMBL/GenBank/DDBJ whole genome shotgun (WGS) entry which is preliminary data.</text>
</comment>
<accession>A0ABM9WP70</accession>
<name>A0ABM9WP70_9GAMM</name>